<keyword evidence="1" id="KW-0472">Membrane</keyword>
<dbReference type="EMBL" id="JBBNAF010000007">
    <property type="protein sequence ID" value="KAK9127750.1"/>
    <property type="molecule type" value="Genomic_DNA"/>
</dbReference>
<sequence length="49" mass="5354">MATLMHQPWCHVISLHVTLCSVMFFLLFGDAFDLFSISSSPGKSSSSCS</sequence>
<organism evidence="2 3">
    <name type="scientific">Stephania yunnanensis</name>
    <dbReference type="NCBI Taxonomy" id="152371"/>
    <lineage>
        <taxon>Eukaryota</taxon>
        <taxon>Viridiplantae</taxon>
        <taxon>Streptophyta</taxon>
        <taxon>Embryophyta</taxon>
        <taxon>Tracheophyta</taxon>
        <taxon>Spermatophyta</taxon>
        <taxon>Magnoliopsida</taxon>
        <taxon>Ranunculales</taxon>
        <taxon>Menispermaceae</taxon>
        <taxon>Menispermoideae</taxon>
        <taxon>Cissampelideae</taxon>
        <taxon>Stephania</taxon>
    </lineage>
</organism>
<keyword evidence="1" id="KW-0812">Transmembrane</keyword>
<keyword evidence="3" id="KW-1185">Reference proteome</keyword>
<dbReference type="AlphaFoldDB" id="A0AAP0P410"/>
<keyword evidence="1" id="KW-1133">Transmembrane helix</keyword>
<protein>
    <submittedName>
        <fullName evidence="2">Uncharacterized protein</fullName>
    </submittedName>
</protein>
<evidence type="ECO:0000313" key="3">
    <source>
        <dbReference type="Proteomes" id="UP001420932"/>
    </source>
</evidence>
<accession>A0AAP0P410</accession>
<evidence type="ECO:0000256" key="1">
    <source>
        <dbReference type="SAM" id="Phobius"/>
    </source>
</evidence>
<dbReference type="Proteomes" id="UP001420932">
    <property type="component" value="Unassembled WGS sequence"/>
</dbReference>
<evidence type="ECO:0000313" key="2">
    <source>
        <dbReference type="EMBL" id="KAK9127750.1"/>
    </source>
</evidence>
<proteinExistence type="predicted"/>
<comment type="caution">
    <text evidence="2">The sequence shown here is derived from an EMBL/GenBank/DDBJ whole genome shotgun (WGS) entry which is preliminary data.</text>
</comment>
<gene>
    <name evidence="2" type="ORF">Syun_016547</name>
</gene>
<name>A0AAP0P410_9MAGN</name>
<feature type="transmembrane region" description="Helical" evidence="1">
    <location>
        <begin position="12"/>
        <end position="35"/>
    </location>
</feature>
<reference evidence="2 3" key="1">
    <citation type="submission" date="2024-01" db="EMBL/GenBank/DDBJ databases">
        <title>Genome assemblies of Stephania.</title>
        <authorList>
            <person name="Yang L."/>
        </authorList>
    </citation>
    <scope>NUCLEOTIDE SEQUENCE [LARGE SCALE GENOMIC DNA]</scope>
    <source>
        <strain evidence="2">YNDBR</strain>
        <tissue evidence="2">Leaf</tissue>
    </source>
</reference>